<protein>
    <submittedName>
        <fullName evidence="1">Uncharacterized protein</fullName>
    </submittedName>
</protein>
<comment type="caution">
    <text evidence="1">The sequence shown here is derived from an EMBL/GenBank/DDBJ whole genome shotgun (WGS) entry which is preliminary data.</text>
</comment>
<keyword evidence="2" id="KW-1185">Reference proteome</keyword>
<gene>
    <name evidence="1" type="ORF">L1987_71387</name>
</gene>
<name>A0ACB9AS95_9ASTR</name>
<organism evidence="1 2">
    <name type="scientific">Smallanthus sonchifolius</name>
    <dbReference type="NCBI Taxonomy" id="185202"/>
    <lineage>
        <taxon>Eukaryota</taxon>
        <taxon>Viridiplantae</taxon>
        <taxon>Streptophyta</taxon>
        <taxon>Embryophyta</taxon>
        <taxon>Tracheophyta</taxon>
        <taxon>Spermatophyta</taxon>
        <taxon>Magnoliopsida</taxon>
        <taxon>eudicotyledons</taxon>
        <taxon>Gunneridae</taxon>
        <taxon>Pentapetalae</taxon>
        <taxon>asterids</taxon>
        <taxon>campanulids</taxon>
        <taxon>Asterales</taxon>
        <taxon>Asteraceae</taxon>
        <taxon>Asteroideae</taxon>
        <taxon>Heliantheae alliance</taxon>
        <taxon>Millerieae</taxon>
        <taxon>Smallanthus</taxon>
    </lineage>
</organism>
<dbReference type="Proteomes" id="UP001056120">
    <property type="component" value="Linkage Group LG24"/>
</dbReference>
<reference evidence="2" key="1">
    <citation type="journal article" date="2022" name="Mol. Ecol. Resour.">
        <title>The genomes of chicory, endive, great burdock and yacon provide insights into Asteraceae palaeo-polyploidization history and plant inulin production.</title>
        <authorList>
            <person name="Fan W."/>
            <person name="Wang S."/>
            <person name="Wang H."/>
            <person name="Wang A."/>
            <person name="Jiang F."/>
            <person name="Liu H."/>
            <person name="Zhao H."/>
            <person name="Xu D."/>
            <person name="Zhang Y."/>
        </authorList>
    </citation>
    <scope>NUCLEOTIDE SEQUENCE [LARGE SCALE GENOMIC DNA]</scope>
    <source>
        <strain evidence="2">cv. Yunnan</strain>
    </source>
</reference>
<accession>A0ACB9AS95</accession>
<evidence type="ECO:0000313" key="1">
    <source>
        <dbReference type="EMBL" id="KAI3712821.1"/>
    </source>
</evidence>
<reference evidence="1 2" key="2">
    <citation type="journal article" date="2022" name="Mol. Ecol. Resour.">
        <title>The genomes of chicory, endive, great burdock and yacon provide insights into Asteraceae paleo-polyploidization history and plant inulin production.</title>
        <authorList>
            <person name="Fan W."/>
            <person name="Wang S."/>
            <person name="Wang H."/>
            <person name="Wang A."/>
            <person name="Jiang F."/>
            <person name="Liu H."/>
            <person name="Zhao H."/>
            <person name="Xu D."/>
            <person name="Zhang Y."/>
        </authorList>
    </citation>
    <scope>NUCLEOTIDE SEQUENCE [LARGE SCALE GENOMIC DNA]</scope>
    <source>
        <strain evidence="2">cv. Yunnan</strain>
        <tissue evidence="1">Leaves</tissue>
    </source>
</reference>
<evidence type="ECO:0000313" key="2">
    <source>
        <dbReference type="Proteomes" id="UP001056120"/>
    </source>
</evidence>
<dbReference type="EMBL" id="CM042041">
    <property type="protein sequence ID" value="KAI3712821.1"/>
    <property type="molecule type" value="Genomic_DNA"/>
</dbReference>
<sequence>MLYRVWPRARTRAAKAGKGLSNNCISNMDFMKVIDQTVREIKRGEFESIEGIDIHVKEEVEVALQKHIAKMKW</sequence>
<proteinExistence type="predicted"/>